<dbReference type="InterPro" id="IPR001279">
    <property type="entry name" value="Metallo-B-lactamas"/>
</dbReference>
<reference evidence="3 4" key="1">
    <citation type="submission" date="2023-03" db="EMBL/GenBank/DDBJ databases">
        <title>Whole genome sequencing of Methanotrichaceae archaeon M04Ac.</title>
        <authorList>
            <person name="Khomyakova M.A."/>
            <person name="Merkel A.Y."/>
            <person name="Slobodkin A.I."/>
        </authorList>
    </citation>
    <scope>NUCLEOTIDE SEQUENCE [LARGE SCALE GENOMIC DNA]</scope>
    <source>
        <strain evidence="3 4">M04Ac</strain>
    </source>
</reference>
<evidence type="ECO:0000259" key="2">
    <source>
        <dbReference type="PROSITE" id="PS50206"/>
    </source>
</evidence>
<dbReference type="InterPro" id="IPR036866">
    <property type="entry name" value="RibonucZ/Hydroxyglut_hydro"/>
</dbReference>
<dbReference type="Proteomes" id="UP001215956">
    <property type="component" value="Unassembled WGS sequence"/>
</dbReference>
<dbReference type="Gene3D" id="3.40.250.10">
    <property type="entry name" value="Rhodanese-like domain"/>
    <property type="match status" value="2"/>
</dbReference>
<gene>
    <name evidence="3" type="ORF">P0O24_05460</name>
</gene>
<dbReference type="PANTHER" id="PTHR43084:SF1">
    <property type="entry name" value="PERSULFIDE DIOXYGENASE ETHE1, MITOCHONDRIAL"/>
    <property type="match status" value="1"/>
</dbReference>
<dbReference type="SMART" id="SM00849">
    <property type="entry name" value="Lactamase_B"/>
    <property type="match status" value="1"/>
</dbReference>
<dbReference type="CDD" id="cd00158">
    <property type="entry name" value="RHOD"/>
    <property type="match status" value="2"/>
</dbReference>
<dbReference type="InterPro" id="IPR001763">
    <property type="entry name" value="Rhodanese-like_dom"/>
</dbReference>
<keyword evidence="1" id="KW-0479">Metal-binding</keyword>
<accession>A0ABT5XEA8</accession>
<dbReference type="CDD" id="cd07724">
    <property type="entry name" value="POD-like_MBL-fold"/>
    <property type="match status" value="1"/>
</dbReference>
<proteinExistence type="predicted"/>
<dbReference type="InterPro" id="IPR051682">
    <property type="entry name" value="Mito_Persulfide_Diox"/>
</dbReference>
<dbReference type="RefSeq" id="WP_316968733.1">
    <property type="nucleotide sequence ID" value="NZ_JARFPL010000013.1"/>
</dbReference>
<dbReference type="Gene3D" id="3.60.15.10">
    <property type="entry name" value="Ribonuclease Z/Hydroxyacylglutathione hydrolase-like"/>
    <property type="match status" value="1"/>
</dbReference>
<sequence length="455" mass="50168">MLFERVESEGLAHYSYIVGDGNEALVIDPRRDCDLYQKMATSAGMRITTVLETHRNEDYVVGSVELSARSGADIFHADGHLDYRYGEAVDDGMRWKVGRFEVEAISTPGHTLGSMSYLLRDSGGEPWIVFTGDDLFAGDLGRVDLMGMERAGEMAGLLYDSIFDRLLPLGDGVIACPAHGAGSVCAASIADRKWTTLGIERKRNPKLQVEGKDEFVEKMAVELEMPPYFKEMERLNMVGAPLLCTVADPLPLSAQEFAEAAGDEFVLDNRTELAFGAAHLSGSLSIWLAGIPSFAGWFLPYDRKIFMVDETGDLDKAVRLLRRLGFDRIGGHLSGGMIAWHTAGMESGTINTANVHDLCRRLDRQEKERAWILDVRGDDELERSGRITGAHQIHVTKLPERIGEVPRDRPIYIFCGSGLRSMMAASILRREGLEDLTVILGGLAGWSSARCPVVR</sequence>
<evidence type="ECO:0000313" key="3">
    <source>
        <dbReference type="EMBL" id="MDF0593028.1"/>
    </source>
</evidence>
<dbReference type="Pfam" id="PF00581">
    <property type="entry name" value="Rhodanese"/>
    <property type="match status" value="2"/>
</dbReference>
<dbReference type="SUPFAM" id="SSF52821">
    <property type="entry name" value="Rhodanese/Cell cycle control phosphatase"/>
    <property type="match status" value="2"/>
</dbReference>
<dbReference type="PROSITE" id="PS50206">
    <property type="entry name" value="RHODANESE_3"/>
    <property type="match status" value="2"/>
</dbReference>
<keyword evidence="4" id="KW-1185">Reference proteome</keyword>
<organism evidence="3 4">
    <name type="scientific">Candidatus Methanocrinis alkalitolerans</name>
    <dbReference type="NCBI Taxonomy" id="3033395"/>
    <lineage>
        <taxon>Archaea</taxon>
        <taxon>Methanobacteriati</taxon>
        <taxon>Methanobacteriota</taxon>
        <taxon>Stenosarchaea group</taxon>
        <taxon>Methanomicrobia</taxon>
        <taxon>Methanotrichales</taxon>
        <taxon>Methanotrichaceae</taxon>
        <taxon>Methanocrinis</taxon>
    </lineage>
</organism>
<dbReference type="PANTHER" id="PTHR43084">
    <property type="entry name" value="PERSULFIDE DIOXYGENASE ETHE1"/>
    <property type="match status" value="1"/>
</dbReference>
<comment type="caution">
    <text evidence="3">The sequence shown here is derived from an EMBL/GenBank/DDBJ whole genome shotgun (WGS) entry which is preliminary data.</text>
</comment>
<feature type="domain" description="Rhodanese" evidence="2">
    <location>
        <begin position="260"/>
        <end position="349"/>
    </location>
</feature>
<dbReference type="SMART" id="SM00450">
    <property type="entry name" value="RHOD"/>
    <property type="match status" value="2"/>
</dbReference>
<name>A0ABT5XEA8_9EURY</name>
<dbReference type="Pfam" id="PF00753">
    <property type="entry name" value="Lactamase_B"/>
    <property type="match status" value="1"/>
</dbReference>
<protein>
    <submittedName>
        <fullName evidence="3">MBL fold metallo-hydrolase</fullName>
    </submittedName>
</protein>
<feature type="domain" description="Rhodanese" evidence="2">
    <location>
        <begin position="366"/>
        <end position="455"/>
    </location>
</feature>
<dbReference type="InterPro" id="IPR036873">
    <property type="entry name" value="Rhodanese-like_dom_sf"/>
</dbReference>
<evidence type="ECO:0000256" key="1">
    <source>
        <dbReference type="ARBA" id="ARBA00022723"/>
    </source>
</evidence>
<dbReference type="EMBL" id="JARFPL010000013">
    <property type="protein sequence ID" value="MDF0593028.1"/>
    <property type="molecule type" value="Genomic_DNA"/>
</dbReference>
<dbReference type="InterPro" id="IPR044528">
    <property type="entry name" value="POD-like_MBL-fold"/>
</dbReference>
<evidence type="ECO:0000313" key="4">
    <source>
        <dbReference type="Proteomes" id="UP001215956"/>
    </source>
</evidence>
<dbReference type="SUPFAM" id="SSF56281">
    <property type="entry name" value="Metallo-hydrolase/oxidoreductase"/>
    <property type="match status" value="1"/>
</dbReference>